<comment type="caution">
    <text evidence="3">The sequence shown here is derived from an EMBL/GenBank/DDBJ whole genome shotgun (WGS) entry which is preliminary data.</text>
</comment>
<dbReference type="EMBL" id="VHJK01000001">
    <property type="protein sequence ID" value="TRD11272.1"/>
    <property type="molecule type" value="Genomic_DNA"/>
</dbReference>
<sequence length="59" mass="6248">MSLFTPDLFRNFVVGFAVGAVIVGAATIDQWSDQIAPPAQAAAPLEAPQPSDDFWSIAE</sequence>
<evidence type="ECO:0000256" key="1">
    <source>
        <dbReference type="SAM" id="MobiDB-lite"/>
    </source>
</evidence>
<keyword evidence="2" id="KW-1133">Transmembrane helix</keyword>
<dbReference type="AlphaFoldDB" id="A0A547PAV1"/>
<accession>A0A547PAV1</accession>
<evidence type="ECO:0000313" key="3">
    <source>
        <dbReference type="EMBL" id="TRD11272.1"/>
    </source>
</evidence>
<keyword evidence="2" id="KW-0812">Transmembrane</keyword>
<feature type="compositionally biased region" description="Low complexity" evidence="1">
    <location>
        <begin position="39"/>
        <end position="50"/>
    </location>
</feature>
<organism evidence="3 4">
    <name type="scientific">Erythrobacter insulae</name>
    <dbReference type="NCBI Taxonomy" id="2584124"/>
    <lineage>
        <taxon>Bacteria</taxon>
        <taxon>Pseudomonadati</taxon>
        <taxon>Pseudomonadota</taxon>
        <taxon>Alphaproteobacteria</taxon>
        <taxon>Sphingomonadales</taxon>
        <taxon>Erythrobacteraceae</taxon>
        <taxon>Erythrobacter/Porphyrobacter group</taxon>
        <taxon>Erythrobacter</taxon>
    </lineage>
</organism>
<protein>
    <submittedName>
        <fullName evidence="3">Uncharacterized protein</fullName>
    </submittedName>
</protein>
<feature type="region of interest" description="Disordered" evidence="1">
    <location>
        <begin position="39"/>
        <end position="59"/>
    </location>
</feature>
<keyword evidence="2" id="KW-0472">Membrane</keyword>
<dbReference type="RefSeq" id="WP_142787538.1">
    <property type="nucleotide sequence ID" value="NZ_VHJK01000001.1"/>
</dbReference>
<dbReference type="Proteomes" id="UP000316343">
    <property type="component" value="Unassembled WGS sequence"/>
</dbReference>
<gene>
    <name evidence="3" type="ORF">FGU71_05020</name>
</gene>
<evidence type="ECO:0000313" key="4">
    <source>
        <dbReference type="Proteomes" id="UP000316343"/>
    </source>
</evidence>
<evidence type="ECO:0000256" key="2">
    <source>
        <dbReference type="SAM" id="Phobius"/>
    </source>
</evidence>
<proteinExistence type="predicted"/>
<feature type="transmembrane region" description="Helical" evidence="2">
    <location>
        <begin position="12"/>
        <end position="28"/>
    </location>
</feature>
<keyword evidence="4" id="KW-1185">Reference proteome</keyword>
<reference evidence="3 4" key="1">
    <citation type="submission" date="2019-06" db="EMBL/GenBank/DDBJ databases">
        <title>Erythrobacter insulae sp. nov., isolated from a tidal flat.</title>
        <authorList>
            <person name="Yoon J.-H."/>
        </authorList>
    </citation>
    <scope>NUCLEOTIDE SEQUENCE [LARGE SCALE GENOMIC DNA]</scope>
    <source>
        <strain evidence="3 4">JBTF-M21</strain>
    </source>
</reference>
<name>A0A547PAV1_9SPHN</name>